<evidence type="ECO:0000313" key="2">
    <source>
        <dbReference type="Proteomes" id="UP001162992"/>
    </source>
</evidence>
<comment type="caution">
    <text evidence="1">The sequence shown here is derived from an EMBL/GenBank/DDBJ whole genome shotgun (WGS) entry which is preliminary data.</text>
</comment>
<accession>A0ACC2DTD0</accession>
<name>A0ACC2DTD0_DIPCM</name>
<evidence type="ECO:0000313" key="1">
    <source>
        <dbReference type="EMBL" id="KAJ7557237.1"/>
    </source>
</evidence>
<dbReference type="Proteomes" id="UP001162992">
    <property type="component" value="Chromosome 5"/>
</dbReference>
<gene>
    <name evidence="1" type="ORF">O6H91_05G118000</name>
</gene>
<protein>
    <submittedName>
        <fullName evidence="1">Uncharacterized protein</fullName>
    </submittedName>
</protein>
<dbReference type="EMBL" id="CM055096">
    <property type="protein sequence ID" value="KAJ7557237.1"/>
    <property type="molecule type" value="Genomic_DNA"/>
</dbReference>
<keyword evidence="2" id="KW-1185">Reference proteome</keyword>
<sequence length="137" mass="15199">MARLLLRLLSAALFLCFLAREPIAAFELGGSSQITNPRLELDATNTSLSSTTYDASQCTDSSLALIPVNLTSIIPASSLRRRLEYFHQCGSCTCCTDFTRQFCFERYCCYTITCFLPDLPFGLCRYVPITCECAGCN</sequence>
<reference evidence="2" key="1">
    <citation type="journal article" date="2024" name="Proc. Natl. Acad. Sci. U.S.A.">
        <title>Extraordinary preservation of gene collinearity over three hundred million years revealed in homosporous lycophytes.</title>
        <authorList>
            <person name="Li C."/>
            <person name="Wickell D."/>
            <person name="Kuo L.Y."/>
            <person name="Chen X."/>
            <person name="Nie B."/>
            <person name="Liao X."/>
            <person name="Peng D."/>
            <person name="Ji J."/>
            <person name="Jenkins J."/>
            <person name="Williams M."/>
            <person name="Shu S."/>
            <person name="Plott C."/>
            <person name="Barry K."/>
            <person name="Rajasekar S."/>
            <person name="Grimwood J."/>
            <person name="Han X."/>
            <person name="Sun S."/>
            <person name="Hou Z."/>
            <person name="He W."/>
            <person name="Dai G."/>
            <person name="Sun C."/>
            <person name="Schmutz J."/>
            <person name="Leebens-Mack J.H."/>
            <person name="Li F.W."/>
            <person name="Wang L."/>
        </authorList>
    </citation>
    <scope>NUCLEOTIDE SEQUENCE [LARGE SCALE GENOMIC DNA]</scope>
    <source>
        <strain evidence="2">cv. PW_Plant_1</strain>
    </source>
</reference>
<organism evidence="1 2">
    <name type="scientific">Diphasiastrum complanatum</name>
    <name type="common">Issler's clubmoss</name>
    <name type="synonym">Lycopodium complanatum</name>
    <dbReference type="NCBI Taxonomy" id="34168"/>
    <lineage>
        <taxon>Eukaryota</taxon>
        <taxon>Viridiplantae</taxon>
        <taxon>Streptophyta</taxon>
        <taxon>Embryophyta</taxon>
        <taxon>Tracheophyta</taxon>
        <taxon>Lycopodiopsida</taxon>
        <taxon>Lycopodiales</taxon>
        <taxon>Lycopodiaceae</taxon>
        <taxon>Lycopodioideae</taxon>
        <taxon>Diphasiastrum</taxon>
    </lineage>
</organism>
<proteinExistence type="predicted"/>